<dbReference type="InterPro" id="IPR029045">
    <property type="entry name" value="ClpP/crotonase-like_dom_sf"/>
</dbReference>
<dbReference type="Proteomes" id="UP000656319">
    <property type="component" value="Unassembled WGS sequence"/>
</dbReference>
<dbReference type="SUPFAM" id="SSF52096">
    <property type="entry name" value="ClpP/crotonase"/>
    <property type="match status" value="1"/>
</dbReference>
<evidence type="ECO:0000256" key="1">
    <source>
        <dbReference type="ARBA" id="ARBA00005254"/>
    </source>
</evidence>
<dbReference type="RefSeq" id="WP_407945574.1">
    <property type="nucleotide sequence ID" value="NZ_CAJHCQ010000029.1"/>
</dbReference>
<dbReference type="PANTHER" id="PTHR42964">
    <property type="entry name" value="ENOYL-COA HYDRATASE"/>
    <property type="match status" value="1"/>
</dbReference>
<dbReference type="EC" id="4.2.1.17" evidence="3"/>
<accession>A0ABM8P9Q4</accession>
<comment type="similarity">
    <text evidence="1">Belongs to the enoyl-CoA hydratase/isomerase family.</text>
</comment>
<feature type="region of interest" description="Disordered" evidence="2">
    <location>
        <begin position="272"/>
        <end position="299"/>
    </location>
</feature>
<evidence type="ECO:0000256" key="2">
    <source>
        <dbReference type="SAM" id="MobiDB-lite"/>
    </source>
</evidence>
<evidence type="ECO:0000313" key="4">
    <source>
        <dbReference type="Proteomes" id="UP000656319"/>
    </source>
</evidence>
<organism evidence="3 4">
    <name type="scientific">Paraburkholderia hiiakae</name>
    <dbReference type="NCBI Taxonomy" id="1081782"/>
    <lineage>
        <taxon>Bacteria</taxon>
        <taxon>Pseudomonadati</taxon>
        <taxon>Pseudomonadota</taxon>
        <taxon>Betaproteobacteria</taxon>
        <taxon>Burkholderiales</taxon>
        <taxon>Burkholderiaceae</taxon>
        <taxon>Paraburkholderia</taxon>
    </lineage>
</organism>
<dbReference type="Gene3D" id="3.90.226.10">
    <property type="entry name" value="2-enoyl-CoA Hydratase, Chain A, domain 1"/>
    <property type="match status" value="1"/>
</dbReference>
<protein>
    <submittedName>
        <fullName evidence="3">2,3-dehydroadipyl-CoA hydratase</fullName>
        <ecNumber evidence="3">4.2.1.17</ecNumber>
    </submittedName>
</protein>
<evidence type="ECO:0000313" key="3">
    <source>
        <dbReference type="EMBL" id="CAD6560069.1"/>
    </source>
</evidence>
<reference evidence="3 4" key="1">
    <citation type="submission" date="2020-10" db="EMBL/GenBank/DDBJ databases">
        <authorList>
            <person name="Peeters C."/>
        </authorList>
    </citation>
    <scope>NUCLEOTIDE SEQUENCE [LARGE SCALE GENOMIC DNA]</scope>
    <source>
        <strain evidence="3 4">LMG 27952</strain>
    </source>
</reference>
<name>A0ABM8P9Q4_9BURK</name>
<dbReference type="InterPro" id="IPR014748">
    <property type="entry name" value="Enoyl-CoA_hydra_C"/>
</dbReference>
<dbReference type="InterPro" id="IPR001753">
    <property type="entry name" value="Enoyl-CoA_hydra/iso"/>
</dbReference>
<sequence length="299" mass="31935">MRHAVNFDIKPQMAPCTDAVLVRRHQDVLFVTLNQPETRNALAPEVVARLDQAVAQAAQDESVRAVVLRGNGGVFCAGGSVGSFQARLDANAAGEDPVAARNREFGRFMQRVSALPVPVIVAVEGAAMGGGMGLACASDVVLATIDARFALSETSLGIIPAQIAPWVVARLGVQVACRLGLSGERISGETAVRLRMVDELAPDSDALDELVAQWLTRICSCAPGANRTLKPLLQRCDDNARDTVLDAAAALFSDCMRNEGAEGIAAFREKRASAWSRRFSKDDVRQARTPAKNQEENEA</sequence>
<dbReference type="Pfam" id="PF00378">
    <property type="entry name" value="ECH_1"/>
    <property type="match status" value="1"/>
</dbReference>
<dbReference type="EMBL" id="CAJHCQ010000029">
    <property type="protein sequence ID" value="CAD6560069.1"/>
    <property type="molecule type" value="Genomic_DNA"/>
</dbReference>
<dbReference type="InterPro" id="IPR051683">
    <property type="entry name" value="Enoyl-CoA_Hydratase/Isomerase"/>
</dbReference>
<comment type="caution">
    <text evidence="3">The sequence shown here is derived from an EMBL/GenBank/DDBJ whole genome shotgun (WGS) entry which is preliminary data.</text>
</comment>
<dbReference type="CDD" id="cd06558">
    <property type="entry name" value="crotonase-like"/>
    <property type="match status" value="1"/>
</dbReference>
<keyword evidence="4" id="KW-1185">Reference proteome</keyword>
<dbReference type="Gene3D" id="1.10.12.10">
    <property type="entry name" value="Lyase 2-enoyl-coa Hydratase, Chain A, domain 2"/>
    <property type="match status" value="1"/>
</dbReference>
<keyword evidence="3" id="KW-0456">Lyase</keyword>
<dbReference type="PANTHER" id="PTHR42964:SF1">
    <property type="entry name" value="POLYKETIDE BIOSYNTHESIS ENOYL-COA HYDRATASE PKSH-RELATED"/>
    <property type="match status" value="1"/>
</dbReference>
<gene>
    <name evidence="3" type="primary">paaF_2</name>
    <name evidence="3" type="ORF">LMG27952_07029</name>
</gene>
<proteinExistence type="inferred from homology"/>
<dbReference type="GO" id="GO:0004300">
    <property type="term" value="F:enoyl-CoA hydratase activity"/>
    <property type="evidence" value="ECO:0007669"/>
    <property type="project" value="UniProtKB-EC"/>
</dbReference>